<dbReference type="EMBL" id="CAXAQS010000072">
    <property type="protein sequence ID" value="CAK9249943.1"/>
    <property type="molecule type" value="Genomic_DNA"/>
</dbReference>
<accession>A0ABP0V7N6</accession>
<proteinExistence type="predicted"/>
<keyword evidence="2" id="KW-1185">Reference proteome</keyword>
<sequence length="449" mass="51152">MASVVSGSLPISRGSVVDSELSHLIHQYPNQTRAFLHKQFDTSREHGPDSHLSHQNHIRAPFDGLSHYQETYIPKSIGKQERPTHEVRKYVRPVVPMSSTTGHMEDFINMDPALWHRQITTSKANNETQIVNDSSWSSGDALRSSYQEDYPHKELQVIWKDAKDLKLPGRIQKAASNMKMENTSVTKSDYKPPWLQPNSKTAHQMREGPYLRFGELPAFASLIFPTEVKLGPTESTSQLTYKNPHLHDTSFTVPEAAKPPEANLHLTGDQDFTTTHRQTYTNDVVRAFNDERLKHQVVETTQLNDKHHKREKFVSETQFSRDYKPYGKMKRPQYVRVVASDFNLFDTENAFGNGQNGFKSVMTSSFPGHDARNNPIPKSFKKDNEKYVPPEVKFDVDTVTHSDFQPIDLSKISGNQSIKGDVKKHLATMNSGEFSGKTVSKEVYKVRLI</sequence>
<organism evidence="1 2">
    <name type="scientific">Sphagnum jensenii</name>
    <dbReference type="NCBI Taxonomy" id="128206"/>
    <lineage>
        <taxon>Eukaryota</taxon>
        <taxon>Viridiplantae</taxon>
        <taxon>Streptophyta</taxon>
        <taxon>Embryophyta</taxon>
        <taxon>Bryophyta</taxon>
        <taxon>Sphagnophytina</taxon>
        <taxon>Sphagnopsida</taxon>
        <taxon>Sphagnales</taxon>
        <taxon>Sphagnaceae</taxon>
        <taxon>Sphagnum</taxon>
    </lineage>
</organism>
<protein>
    <submittedName>
        <fullName evidence="1">Uncharacterized protein</fullName>
    </submittedName>
</protein>
<evidence type="ECO:0000313" key="1">
    <source>
        <dbReference type="EMBL" id="CAK9249943.1"/>
    </source>
</evidence>
<name>A0ABP0V7N6_9BRYO</name>
<reference evidence="1" key="1">
    <citation type="submission" date="2024-02" db="EMBL/GenBank/DDBJ databases">
        <authorList>
            <consortium name="ELIXIR-Norway"/>
            <consortium name="Elixir Norway"/>
        </authorList>
    </citation>
    <scope>NUCLEOTIDE SEQUENCE</scope>
</reference>
<gene>
    <name evidence="1" type="ORF">CSSPJE1EN1_LOCUS25321</name>
</gene>
<dbReference type="Proteomes" id="UP001497444">
    <property type="component" value="Unassembled WGS sequence"/>
</dbReference>
<comment type="caution">
    <text evidence="1">The sequence shown here is derived from an EMBL/GenBank/DDBJ whole genome shotgun (WGS) entry which is preliminary data.</text>
</comment>
<evidence type="ECO:0000313" key="2">
    <source>
        <dbReference type="Proteomes" id="UP001497444"/>
    </source>
</evidence>